<dbReference type="AlphaFoldDB" id="A0ABD1SBN8"/>
<sequence length="103" mass="11799">MQLSDKKLGTLPSNTVKNLKQQVNAITTRSMIQLLEIHVKRPEKNDEQLVIEEEKTGQQHVKSKEEVSKEYAKSLKVGAPIPVKVYVPPILFSQRLQKHKLDK</sequence>
<comment type="caution">
    <text evidence="1">The sequence shown here is derived from an EMBL/GenBank/DDBJ whole genome shotgun (WGS) entry which is preliminary data.</text>
</comment>
<dbReference type="EMBL" id="JBFOLK010000007">
    <property type="protein sequence ID" value="KAL2497594.1"/>
    <property type="molecule type" value="Genomic_DNA"/>
</dbReference>
<gene>
    <name evidence="1" type="ORF">Adt_23144</name>
</gene>
<protein>
    <submittedName>
        <fullName evidence="1">Uncharacterized protein</fullName>
    </submittedName>
</protein>
<accession>A0ABD1SBN8</accession>
<name>A0ABD1SBN8_9LAMI</name>
<keyword evidence="2" id="KW-1185">Reference proteome</keyword>
<evidence type="ECO:0000313" key="1">
    <source>
        <dbReference type="EMBL" id="KAL2497594.1"/>
    </source>
</evidence>
<dbReference type="Proteomes" id="UP001604336">
    <property type="component" value="Unassembled WGS sequence"/>
</dbReference>
<organism evidence="1 2">
    <name type="scientific">Abeliophyllum distichum</name>
    <dbReference type="NCBI Taxonomy" id="126358"/>
    <lineage>
        <taxon>Eukaryota</taxon>
        <taxon>Viridiplantae</taxon>
        <taxon>Streptophyta</taxon>
        <taxon>Embryophyta</taxon>
        <taxon>Tracheophyta</taxon>
        <taxon>Spermatophyta</taxon>
        <taxon>Magnoliopsida</taxon>
        <taxon>eudicotyledons</taxon>
        <taxon>Gunneridae</taxon>
        <taxon>Pentapetalae</taxon>
        <taxon>asterids</taxon>
        <taxon>lamiids</taxon>
        <taxon>Lamiales</taxon>
        <taxon>Oleaceae</taxon>
        <taxon>Forsythieae</taxon>
        <taxon>Abeliophyllum</taxon>
    </lineage>
</organism>
<reference evidence="2" key="1">
    <citation type="submission" date="2024-07" db="EMBL/GenBank/DDBJ databases">
        <title>Two chromosome-level genome assemblies of Korean endemic species Abeliophyllum distichum and Forsythia ovata (Oleaceae).</title>
        <authorList>
            <person name="Jang H."/>
        </authorList>
    </citation>
    <scope>NUCLEOTIDE SEQUENCE [LARGE SCALE GENOMIC DNA]</scope>
</reference>
<evidence type="ECO:0000313" key="2">
    <source>
        <dbReference type="Proteomes" id="UP001604336"/>
    </source>
</evidence>
<proteinExistence type="predicted"/>